<keyword evidence="1 2" id="KW-0732">Signal</keyword>
<feature type="chain" id="PRO_5046712738" evidence="2">
    <location>
        <begin position="24"/>
        <end position="325"/>
    </location>
</feature>
<proteinExistence type="predicted"/>
<evidence type="ECO:0000256" key="1">
    <source>
        <dbReference type="ARBA" id="ARBA00022729"/>
    </source>
</evidence>
<feature type="signal peptide" evidence="2">
    <location>
        <begin position="1"/>
        <end position="23"/>
    </location>
</feature>
<accession>A0ABV7P8R5</accession>
<evidence type="ECO:0000313" key="3">
    <source>
        <dbReference type="EMBL" id="MFC3454828.1"/>
    </source>
</evidence>
<evidence type="ECO:0000256" key="2">
    <source>
        <dbReference type="SAM" id="SignalP"/>
    </source>
</evidence>
<gene>
    <name evidence="3" type="ORF">ACFOSH_35800</name>
</gene>
<dbReference type="Proteomes" id="UP001595645">
    <property type="component" value="Unassembled WGS sequence"/>
</dbReference>
<organism evidence="3 4">
    <name type="scientific">Amycolatopsis speibonae</name>
    <dbReference type="NCBI Taxonomy" id="1450224"/>
    <lineage>
        <taxon>Bacteria</taxon>
        <taxon>Bacillati</taxon>
        <taxon>Actinomycetota</taxon>
        <taxon>Actinomycetes</taxon>
        <taxon>Pseudonocardiales</taxon>
        <taxon>Pseudonocardiaceae</taxon>
        <taxon>Amycolatopsis</taxon>
    </lineage>
</organism>
<dbReference type="PANTHER" id="PTHR44103">
    <property type="entry name" value="PROPROTEIN CONVERTASE P"/>
    <property type="match status" value="1"/>
</dbReference>
<dbReference type="InterPro" id="IPR028994">
    <property type="entry name" value="Integrin_alpha_N"/>
</dbReference>
<dbReference type="SUPFAM" id="SSF69318">
    <property type="entry name" value="Integrin alpha N-terminal domain"/>
    <property type="match status" value="1"/>
</dbReference>
<name>A0ABV7P8R5_9PSEU</name>
<dbReference type="RefSeq" id="WP_378244696.1">
    <property type="nucleotide sequence ID" value="NZ_JBHRWK010000074.1"/>
</dbReference>
<protein>
    <submittedName>
        <fullName evidence="3">FG-GAP repeat domain-containing protein</fullName>
    </submittedName>
</protein>
<dbReference type="InterPro" id="IPR013517">
    <property type="entry name" value="FG-GAP"/>
</dbReference>
<evidence type="ECO:0000313" key="4">
    <source>
        <dbReference type="Proteomes" id="UP001595645"/>
    </source>
</evidence>
<dbReference type="Pfam" id="PF13517">
    <property type="entry name" value="FG-GAP_3"/>
    <property type="match status" value="2"/>
</dbReference>
<dbReference type="PANTHER" id="PTHR44103:SF1">
    <property type="entry name" value="PROPROTEIN CONVERTASE P"/>
    <property type="match status" value="1"/>
</dbReference>
<comment type="caution">
    <text evidence="3">The sequence shown here is derived from an EMBL/GenBank/DDBJ whole genome shotgun (WGS) entry which is preliminary data.</text>
</comment>
<reference evidence="4" key="1">
    <citation type="journal article" date="2019" name="Int. J. Syst. Evol. Microbiol.">
        <title>The Global Catalogue of Microorganisms (GCM) 10K type strain sequencing project: providing services to taxonomists for standard genome sequencing and annotation.</title>
        <authorList>
            <consortium name="The Broad Institute Genomics Platform"/>
            <consortium name="The Broad Institute Genome Sequencing Center for Infectious Disease"/>
            <person name="Wu L."/>
            <person name="Ma J."/>
        </authorList>
    </citation>
    <scope>NUCLEOTIDE SEQUENCE [LARGE SCALE GENOMIC DNA]</scope>
    <source>
        <strain evidence="4">CGMCC 4.7676</strain>
    </source>
</reference>
<keyword evidence="4" id="KW-1185">Reference proteome</keyword>
<sequence length="325" mass="33958">MRALVMAGVAGLLTLTLAPPAAASGVPEQWSAGPFTAQVAVMAGDVNGDGKDDLVSYNTYLYGCYVMRSNGSAFQAQQNWGAGNFLSSGFNGNANFVGDMDNDGRADAIAVRRPTPSTPQGIFVARSIIDYYGVERFGTPAQWLNNTIAGDFGNLAADLDGDGDTDIIGLFDVATLAARSNGTTTLPLVAWAPPIRGQKATLAADATGDGKADFILVDQGGTRVVTGNANRWFDTPVSWSTTSFYGSKKTLTADIDADGDADLIAVNDTDVQVMRSTGTSYSAPETWYAGSFSGTKETLTADVDGDGDADLVAVNANDVWVLRSQ</sequence>
<dbReference type="EMBL" id="JBHRWK010000074">
    <property type="protein sequence ID" value="MFC3454828.1"/>
    <property type="molecule type" value="Genomic_DNA"/>
</dbReference>
<dbReference type="Gene3D" id="2.130.10.130">
    <property type="entry name" value="Integrin alpha, N-terminal"/>
    <property type="match status" value="1"/>
</dbReference>